<dbReference type="RefSeq" id="WP_163952131.1">
    <property type="nucleotide sequence ID" value="NZ_JAAIKC010000011.1"/>
</dbReference>
<gene>
    <name evidence="1" type="ORF">GK047_22895</name>
</gene>
<protein>
    <submittedName>
        <fullName evidence="1">Uncharacterized protein</fullName>
    </submittedName>
</protein>
<reference evidence="1" key="1">
    <citation type="submission" date="2020-02" db="EMBL/GenBank/DDBJ databases">
        <authorList>
            <person name="Shen X.-R."/>
            <person name="Zhang Y.-X."/>
        </authorList>
    </citation>
    <scope>NUCLEOTIDE SEQUENCE</scope>
    <source>
        <strain evidence="1">SYP-B3998</strain>
    </source>
</reference>
<proteinExistence type="predicted"/>
<dbReference type="AlphaFoldDB" id="A0A6G4A4W6"/>
<dbReference type="EMBL" id="JAAIKC010000011">
    <property type="protein sequence ID" value="NEW08849.1"/>
    <property type="molecule type" value="Genomic_DNA"/>
</dbReference>
<organism evidence="1">
    <name type="scientific">Paenibacillus sp. SYP-B3998</name>
    <dbReference type="NCBI Taxonomy" id="2678564"/>
    <lineage>
        <taxon>Bacteria</taxon>
        <taxon>Bacillati</taxon>
        <taxon>Bacillota</taxon>
        <taxon>Bacilli</taxon>
        <taxon>Bacillales</taxon>
        <taxon>Paenibacillaceae</taxon>
        <taxon>Paenibacillus</taxon>
    </lineage>
</organism>
<name>A0A6G4A4W6_9BACL</name>
<evidence type="ECO:0000313" key="1">
    <source>
        <dbReference type="EMBL" id="NEW08849.1"/>
    </source>
</evidence>
<sequence length="174" mass="20535">MTYYINEKKFAKNKNLQETYDDIVRYLNKTSSIIVENAETPLEKKEIMEILETQENPSFVTRLIVDHEKEVLHNVQQFSKDLLIKIEKLNLKSNEDILSTFSELSATLLELSNVDNYFNINKIIKAEIELSVKQAEQKILESDYPSILDIIELIYSDWIEEFIEELEIRKETNQ</sequence>
<accession>A0A6G4A4W6</accession>
<comment type="caution">
    <text evidence="1">The sequence shown here is derived from an EMBL/GenBank/DDBJ whole genome shotgun (WGS) entry which is preliminary data.</text>
</comment>